<organism evidence="2 3">
    <name type="scientific">Caenorhabditis briggsae</name>
    <dbReference type="NCBI Taxonomy" id="6238"/>
    <lineage>
        <taxon>Eukaryota</taxon>
        <taxon>Metazoa</taxon>
        <taxon>Ecdysozoa</taxon>
        <taxon>Nematoda</taxon>
        <taxon>Chromadorea</taxon>
        <taxon>Rhabditida</taxon>
        <taxon>Rhabditina</taxon>
        <taxon>Rhabditomorpha</taxon>
        <taxon>Rhabditoidea</taxon>
        <taxon>Rhabditidae</taxon>
        <taxon>Peloderinae</taxon>
        <taxon>Caenorhabditis</taxon>
    </lineage>
</organism>
<evidence type="ECO:0000259" key="1">
    <source>
        <dbReference type="PROSITE" id="PS50181"/>
    </source>
</evidence>
<name>A0AAE9J5K1_CAEBR</name>
<proteinExistence type="predicted"/>
<dbReference type="PANTHER" id="PTHR21503">
    <property type="entry name" value="F-BOX-CONTAINING HYPOTHETICAL PROTEIN C.ELEGANS"/>
    <property type="match status" value="1"/>
</dbReference>
<accession>A0AAE9J5K1</accession>
<dbReference type="Pfam" id="PF00646">
    <property type="entry name" value="F-box"/>
    <property type="match status" value="1"/>
</dbReference>
<dbReference type="PROSITE" id="PS50181">
    <property type="entry name" value="FBOX"/>
    <property type="match status" value="1"/>
</dbReference>
<protein>
    <recommendedName>
        <fullName evidence="1">F-box domain-containing protein</fullName>
    </recommendedName>
</protein>
<dbReference type="AlphaFoldDB" id="A0AAE9J5K1"/>
<dbReference type="Proteomes" id="UP000829354">
    <property type="component" value="Chromosome I"/>
</dbReference>
<gene>
    <name evidence="2" type="ORF">L5515_002354</name>
</gene>
<keyword evidence="3" id="KW-1185">Reference proteome</keyword>
<evidence type="ECO:0000313" key="3">
    <source>
        <dbReference type="Proteomes" id="UP000829354"/>
    </source>
</evidence>
<feature type="domain" description="F-box" evidence="1">
    <location>
        <begin position="2"/>
        <end position="50"/>
    </location>
</feature>
<dbReference type="InterPro" id="IPR012885">
    <property type="entry name" value="F-box_Sdz-33"/>
</dbReference>
<dbReference type="InterPro" id="IPR001810">
    <property type="entry name" value="F-box_dom"/>
</dbReference>
<dbReference type="Pfam" id="PF07735">
    <property type="entry name" value="FBA_2"/>
    <property type="match status" value="1"/>
</dbReference>
<evidence type="ECO:0000313" key="2">
    <source>
        <dbReference type="EMBL" id="UMM14637.1"/>
    </source>
</evidence>
<dbReference type="PANTHER" id="PTHR21503:SF52">
    <property type="entry name" value="F-BOX DOMAIN-CONTAINING PROTEIN"/>
    <property type="match status" value="1"/>
</dbReference>
<sequence>MPISYPRLPIIVQQEILTNMTPYDLFELSHCSKRCTELVPLAGTKEYQFLIDLPKLTVSIQALNFEQYTYSFDDILPGVIPAQNPKLQLKTFLLKLFDVFRSQHIRSFNTDTNDFDNFASIANILIERECIISSLNFQIEQVREAELQKILESLQISSCLNFAKSVSLSSTFECKLAQFPKEMYIENSCWFGFDQLCSAVNSSVKIELSNSSLVVRHINSFLEKWMAGKFKDMTTFFISIHSSNFYIKGQVLGMQLPIRSGEFSIHRRYLDRHCGRVADGIVVENVNGVRAVMHFDSISTNCFNFMVLA</sequence>
<dbReference type="EMBL" id="CP092620">
    <property type="protein sequence ID" value="UMM14637.1"/>
    <property type="molecule type" value="Genomic_DNA"/>
</dbReference>
<reference evidence="2 3" key="1">
    <citation type="submission" date="2022-04" db="EMBL/GenBank/DDBJ databases">
        <title>Chromosome-level reference genomes for two strains of Caenorhabditis briggsae: an improved platform for comparative genomics.</title>
        <authorList>
            <person name="Stevens L."/>
            <person name="Andersen E."/>
        </authorList>
    </citation>
    <scope>NUCLEOTIDE SEQUENCE [LARGE SCALE GENOMIC DNA]</scope>
    <source>
        <strain evidence="2">VX34</strain>
        <tissue evidence="2">Whole-organism</tissue>
    </source>
</reference>